<dbReference type="Gene3D" id="3.20.20.370">
    <property type="entry name" value="Glycoside hydrolase/deacetylase"/>
    <property type="match status" value="1"/>
</dbReference>
<keyword evidence="3" id="KW-0378">Hydrolase</keyword>
<accession>U4KEA3</accession>
<organism evidence="6 7">
    <name type="scientific">Vibrio nigripulchritudo</name>
    <dbReference type="NCBI Taxonomy" id="28173"/>
    <lineage>
        <taxon>Bacteria</taxon>
        <taxon>Pseudomonadati</taxon>
        <taxon>Pseudomonadota</taxon>
        <taxon>Gammaproteobacteria</taxon>
        <taxon>Vibrionales</taxon>
        <taxon>Vibrionaceae</taxon>
        <taxon>Vibrio</taxon>
    </lineage>
</organism>
<sequence length="257" mass="28730">MKQVIVCADDYGMSAEVDAAILELIENSRISATSCMTLMPDWSQSATQLKPLEGQAAFGLHFDLGEFASLGKLMLGAVTRTLNTEQLTNTLKKQLDRFEDEMNRRPDYLDGHQHVHAFPVVRDVVAKELRQRYDQDMPWVRNPCVPLSGHDSALKAVVIKGMNTGFKSTIQSETKAALNSDFAGLYSISEKADFAGMMEGWLDKISDNGLIMCHPATQGATVEHGLARVNEYDYLMNERYQEYLQANHILLALSPRQ</sequence>
<dbReference type="RefSeq" id="WP_022550219.1">
    <property type="nucleotide sequence ID" value="NC_022528.1"/>
</dbReference>
<evidence type="ECO:0008006" key="8">
    <source>
        <dbReference type="Google" id="ProtNLM"/>
    </source>
</evidence>
<dbReference type="GO" id="GO:0005975">
    <property type="term" value="P:carbohydrate metabolic process"/>
    <property type="evidence" value="ECO:0007669"/>
    <property type="project" value="InterPro"/>
</dbReference>
<dbReference type="STRING" id="28173.VIBNI_A1082"/>
<dbReference type="GO" id="GO:0046872">
    <property type="term" value="F:metal ion binding"/>
    <property type="evidence" value="ECO:0007669"/>
    <property type="project" value="UniProtKB-KW"/>
</dbReference>
<evidence type="ECO:0000256" key="5">
    <source>
        <dbReference type="ARBA" id="ARBA00023277"/>
    </source>
</evidence>
<dbReference type="CDD" id="cd10807">
    <property type="entry name" value="YdjC_like_3"/>
    <property type="match status" value="1"/>
</dbReference>
<dbReference type="GO" id="GO:0016787">
    <property type="term" value="F:hydrolase activity"/>
    <property type="evidence" value="ECO:0007669"/>
    <property type="project" value="UniProtKB-KW"/>
</dbReference>
<comment type="cofactor">
    <cofactor evidence="1">
        <name>Mg(2+)</name>
        <dbReference type="ChEBI" id="CHEBI:18420"/>
    </cofactor>
</comment>
<keyword evidence="5" id="KW-0119">Carbohydrate metabolism</keyword>
<dbReference type="PATRIC" id="fig|1260221.3.peg.1046"/>
<dbReference type="Pfam" id="PF04794">
    <property type="entry name" value="YdjC"/>
    <property type="match status" value="1"/>
</dbReference>
<dbReference type="EMBL" id="FO203526">
    <property type="protein sequence ID" value="CCO57233.1"/>
    <property type="molecule type" value="Genomic_DNA"/>
</dbReference>
<evidence type="ECO:0000256" key="2">
    <source>
        <dbReference type="ARBA" id="ARBA00022723"/>
    </source>
</evidence>
<dbReference type="SUPFAM" id="SSF88713">
    <property type="entry name" value="Glycoside hydrolase/deacetylase"/>
    <property type="match status" value="1"/>
</dbReference>
<keyword evidence="4" id="KW-0460">Magnesium</keyword>
<evidence type="ECO:0000313" key="7">
    <source>
        <dbReference type="Proteomes" id="UP000016895"/>
    </source>
</evidence>
<proteinExistence type="predicted"/>
<evidence type="ECO:0000256" key="1">
    <source>
        <dbReference type="ARBA" id="ARBA00001946"/>
    </source>
</evidence>
<gene>
    <name evidence="6" type="ORF">VIBNI_A1082</name>
</gene>
<evidence type="ECO:0000313" key="6">
    <source>
        <dbReference type="EMBL" id="CCO57233.1"/>
    </source>
</evidence>
<dbReference type="PANTHER" id="PTHR31609:SF1">
    <property type="entry name" value="CARBOHYDRATE DEACETYLASE"/>
    <property type="match status" value="1"/>
</dbReference>
<keyword evidence="2" id="KW-0479">Metal-binding</keyword>
<dbReference type="InterPro" id="IPR011330">
    <property type="entry name" value="Glyco_hydro/deAcase_b/a-brl"/>
</dbReference>
<dbReference type="KEGG" id="vni:VIBNI_A1082"/>
<dbReference type="AlphaFoldDB" id="U4KEA3"/>
<evidence type="ECO:0000256" key="3">
    <source>
        <dbReference type="ARBA" id="ARBA00022801"/>
    </source>
</evidence>
<dbReference type="GO" id="GO:0019213">
    <property type="term" value="F:deacetylase activity"/>
    <property type="evidence" value="ECO:0007669"/>
    <property type="project" value="TreeGrafter"/>
</dbReference>
<dbReference type="eggNOG" id="COG3394">
    <property type="taxonomic scope" value="Bacteria"/>
</dbReference>
<keyword evidence="7" id="KW-1185">Reference proteome</keyword>
<dbReference type="Proteomes" id="UP000016895">
    <property type="component" value="Chromosome 1"/>
</dbReference>
<dbReference type="OrthoDB" id="5295855at2"/>
<protein>
    <recommendedName>
        <fullName evidence="8">Cellobiose phosphotransferase system CelC</fullName>
    </recommendedName>
</protein>
<reference evidence="6 7" key="1">
    <citation type="journal article" date="2013" name="ISME J.">
        <title>Comparative genomics of pathogenic lineages of Vibrio nigripulchritudo identifies virulence-associated traits.</title>
        <authorList>
            <person name="Goudenege D."/>
            <person name="Labreuche Y."/>
            <person name="Krin E."/>
            <person name="Ansquer D."/>
            <person name="Mangenot S."/>
            <person name="Calteau A."/>
            <person name="Medigue C."/>
            <person name="Mazel D."/>
            <person name="Polz M.F."/>
            <person name="Le Roux F."/>
        </authorList>
    </citation>
    <scope>NUCLEOTIDE SEQUENCE [LARGE SCALE GENOMIC DNA]</scope>
    <source>
        <strain evidence="7">SnF1</strain>
    </source>
</reference>
<dbReference type="InterPro" id="IPR006879">
    <property type="entry name" value="YdjC-like"/>
</dbReference>
<name>U4KEA3_9VIBR</name>
<evidence type="ECO:0000256" key="4">
    <source>
        <dbReference type="ARBA" id="ARBA00022842"/>
    </source>
</evidence>
<dbReference type="PANTHER" id="PTHR31609">
    <property type="entry name" value="YDJC DEACETYLASE FAMILY MEMBER"/>
    <property type="match status" value="1"/>
</dbReference>